<evidence type="ECO:0000256" key="4">
    <source>
        <dbReference type="ARBA" id="ARBA00022737"/>
    </source>
</evidence>
<feature type="domain" description="RCK C-terminal" evidence="8">
    <location>
        <begin position="331"/>
        <end position="415"/>
    </location>
</feature>
<dbReference type="GO" id="GO:0005886">
    <property type="term" value="C:plasma membrane"/>
    <property type="evidence" value="ECO:0007669"/>
    <property type="project" value="TreeGrafter"/>
</dbReference>
<evidence type="ECO:0000259" key="8">
    <source>
        <dbReference type="PROSITE" id="PS51202"/>
    </source>
</evidence>
<dbReference type="GO" id="GO:0006813">
    <property type="term" value="P:potassium ion transport"/>
    <property type="evidence" value="ECO:0007669"/>
    <property type="project" value="InterPro"/>
</dbReference>
<accession>Q6D2R0</accession>
<comment type="subcellular location">
    <subcellularLocation>
        <location evidence="1">Membrane</location>
        <topology evidence="1">Multi-pass membrane protein</topology>
    </subcellularLocation>
</comment>
<feature type="transmembrane region" description="Helical" evidence="7">
    <location>
        <begin position="605"/>
        <end position="625"/>
    </location>
</feature>
<dbReference type="InterPro" id="IPR004680">
    <property type="entry name" value="Cit_transptr-like_dom"/>
</dbReference>
<keyword evidence="10" id="KW-1185">Reference proteome</keyword>
<feature type="transmembrane region" description="Helical" evidence="7">
    <location>
        <begin position="112"/>
        <end position="141"/>
    </location>
</feature>
<dbReference type="PANTHER" id="PTHR43652:SF1">
    <property type="entry name" value="RESPONSE REGULATOR"/>
    <property type="match status" value="1"/>
</dbReference>
<dbReference type="InterPro" id="IPR036721">
    <property type="entry name" value="RCK_C_sf"/>
</dbReference>
<dbReference type="PANTHER" id="PTHR43652">
    <property type="entry name" value="BASIC AMINO ACID ANTIPORTER YFCC-RELATED"/>
    <property type="match status" value="1"/>
</dbReference>
<evidence type="ECO:0000256" key="5">
    <source>
        <dbReference type="ARBA" id="ARBA00022989"/>
    </source>
</evidence>
<dbReference type="FunFam" id="3.30.70.1450:FF:000005">
    <property type="entry name" value="Citrate transporter protein"/>
    <property type="match status" value="1"/>
</dbReference>
<dbReference type="AlphaFoldDB" id="Q6D2R0"/>
<evidence type="ECO:0000256" key="6">
    <source>
        <dbReference type="ARBA" id="ARBA00023136"/>
    </source>
</evidence>
<proteinExistence type="predicted"/>
<feature type="transmembrane region" description="Helical" evidence="7">
    <location>
        <begin position="191"/>
        <end position="212"/>
    </location>
</feature>
<dbReference type="Proteomes" id="UP000007966">
    <property type="component" value="Chromosome"/>
</dbReference>
<dbReference type="InterPro" id="IPR031312">
    <property type="entry name" value="Na/sul_symport_CS"/>
</dbReference>
<evidence type="ECO:0000256" key="3">
    <source>
        <dbReference type="ARBA" id="ARBA00022692"/>
    </source>
</evidence>
<keyword evidence="3 7" id="KW-0812">Transmembrane</keyword>
<feature type="transmembrane region" description="Helical" evidence="7">
    <location>
        <begin position="74"/>
        <end position="92"/>
    </location>
</feature>
<sequence length="627" mass="68308">MLKPTPPNMYLSVRGTVLNSELLWVLSLLLIAIVLFTTNKLRMDVVALLVIIAFVLSGTLTLSEALVGFSDPNVILIAALFVIGEGLVRTGVAYQVGDWLVRVAGSSEIKMLILLMVTVALLGAFMSSTGVVAIFIPVVLSVSARMKISPGRLMMPLSFAGLISGMMTLVATPPNMVVSSELMREGVAGFGFFSVTPIGMVVLLLGVAYMMVARYWLGDAETATAKEMWKRRTFRDLIRDYRLTGRARRLAIRPGSPFIGHRLDDLRLRQRFGANVVGIERWRKFRRVMISVAGNTELRLNDVLLIDMSASEVDLREFFTSQRLEPMVLRGEYFSEQARDVGMAEVSLIPDSELLGKTLYDVGFRSRYGLSVVGIRRAGESMEGILADEPLQLGDILLVMGDWRMIRQLHAQKNDFLLLNLPAEVDDVAPAVSQAPHALFCLALMVAMMLTDEIPNAVAALIACLLMGKFRCIDMESAYRAIHWPSIILIVGMMPFALALQQTGGVTLIVKGLMDVAGNAGPHVMLVCLFVLCAVIGLFISNTATAVLMAPIAIAAAKQMGVSPYPFAMIIAVAASAAFMTPVSSPVNTLVMGPGGYKFGDFVRMGVPFTVLVMLVSVVMVPWLYPF</sequence>
<feature type="transmembrane region" description="Helical" evidence="7">
    <location>
        <begin position="565"/>
        <end position="585"/>
    </location>
</feature>
<dbReference type="STRING" id="218491.ECA3035"/>
<keyword evidence="6 7" id="KW-0472">Membrane</keyword>
<dbReference type="Pfam" id="PF02080">
    <property type="entry name" value="TrkA_C"/>
    <property type="match status" value="2"/>
</dbReference>
<dbReference type="SUPFAM" id="SSF116726">
    <property type="entry name" value="TrkA C-terminal domain-like"/>
    <property type="match status" value="2"/>
</dbReference>
<feature type="domain" description="RCK C-terminal" evidence="8">
    <location>
        <begin position="235"/>
        <end position="324"/>
    </location>
</feature>
<dbReference type="EMBL" id="BX950851">
    <property type="protein sequence ID" value="CAG75934.1"/>
    <property type="molecule type" value="Genomic_DNA"/>
</dbReference>
<evidence type="ECO:0000256" key="1">
    <source>
        <dbReference type="ARBA" id="ARBA00004141"/>
    </source>
</evidence>
<dbReference type="eggNOG" id="COG0471">
    <property type="taxonomic scope" value="Bacteria"/>
</dbReference>
<dbReference type="InterPro" id="IPR006037">
    <property type="entry name" value="RCK_C"/>
</dbReference>
<feature type="transmembrane region" description="Helical" evidence="7">
    <location>
        <begin position="153"/>
        <end position="171"/>
    </location>
</feature>
<feature type="transmembrane region" description="Helical" evidence="7">
    <location>
        <begin position="21"/>
        <end position="39"/>
    </location>
</feature>
<feature type="transmembrane region" description="Helical" evidence="7">
    <location>
        <begin position="482"/>
        <end position="500"/>
    </location>
</feature>
<keyword evidence="5 7" id="KW-1133">Transmembrane helix</keyword>
<reference evidence="9" key="1">
    <citation type="submission" date="2004-02" db="EMBL/GenBank/DDBJ databases">
        <title>The genome sequence of the enterobacterial phytopathogen Erwinia carotovora subsp. atroseptica SCRI1043 and functional genomic identification of novel virulence factors.</title>
        <authorList>
            <person name="Bell K.S."/>
            <person name="Sebaihia M."/>
            <person name="Pritchard L."/>
            <person name="Holden M."/>
            <person name="Hyman L.J."/>
            <person name="Holeva M.C."/>
            <person name="Thomson N.R."/>
            <person name="Bentley S.D."/>
            <person name="Churcher C."/>
            <person name="Mungall K."/>
            <person name="Atkin R."/>
            <person name="Bason N."/>
            <person name="Brooks K."/>
            <person name="Chillingworth T."/>
            <person name="Clark K."/>
            <person name="Doggett J."/>
            <person name="Fraser A."/>
            <person name="Hance Z."/>
            <person name="Hauser H."/>
            <person name="Jagels K."/>
            <person name="Moule S."/>
            <person name="Norbertczak H."/>
            <person name="Ormond D."/>
            <person name="Price C."/>
            <person name="Quail M.A."/>
            <person name="Sanders M."/>
            <person name="Walker D."/>
            <person name="Whitehead S."/>
            <person name="Salmond G.P.C."/>
            <person name="Birch P.R.J."/>
            <person name="Barrell B.G."/>
            <person name="Parkhill J."/>
            <person name="Toth I.K."/>
        </authorList>
    </citation>
    <scope>NUCLEOTIDE SEQUENCE</scope>
    <source>
        <strain evidence="9">SCRI1043</strain>
    </source>
</reference>
<keyword evidence="2" id="KW-0813">Transport</keyword>
<evidence type="ECO:0000256" key="7">
    <source>
        <dbReference type="SAM" id="Phobius"/>
    </source>
</evidence>
<name>Q6D2R0_PECAS</name>
<feature type="transmembrane region" description="Helical" evidence="7">
    <location>
        <begin position="45"/>
        <end position="67"/>
    </location>
</feature>
<dbReference type="PROSITE" id="PS51202">
    <property type="entry name" value="RCK_C"/>
    <property type="match status" value="2"/>
</dbReference>
<dbReference type="HOGENOM" id="CLU_005170_6_1_6"/>
<dbReference type="Pfam" id="PF03600">
    <property type="entry name" value="CitMHS"/>
    <property type="match status" value="1"/>
</dbReference>
<evidence type="ECO:0000313" key="9">
    <source>
        <dbReference type="EMBL" id="CAG75934.1"/>
    </source>
</evidence>
<protein>
    <submittedName>
        <fullName evidence="9">Sodium/sulphate transporter</fullName>
    </submittedName>
</protein>
<dbReference type="PROSITE" id="PS01271">
    <property type="entry name" value="NA_SULFATE"/>
    <property type="match status" value="1"/>
</dbReference>
<evidence type="ECO:0000256" key="2">
    <source>
        <dbReference type="ARBA" id="ARBA00022448"/>
    </source>
</evidence>
<feature type="transmembrane region" description="Helical" evidence="7">
    <location>
        <begin position="520"/>
        <end position="553"/>
    </location>
</feature>
<gene>
    <name evidence="9" type="ordered locus">ECA3035</name>
</gene>
<dbReference type="eggNOG" id="COG0490">
    <property type="taxonomic scope" value="Bacteria"/>
</dbReference>
<dbReference type="InterPro" id="IPR051679">
    <property type="entry name" value="DASS-Related_Transporters"/>
</dbReference>
<dbReference type="Gene3D" id="3.30.70.1450">
    <property type="entry name" value="Regulator of K+ conductance, C-terminal domain"/>
    <property type="match status" value="2"/>
</dbReference>
<evidence type="ECO:0000313" key="10">
    <source>
        <dbReference type="Proteomes" id="UP000007966"/>
    </source>
</evidence>
<keyword evidence="4" id="KW-0677">Repeat</keyword>
<organism evidence="9 10">
    <name type="scientific">Pectobacterium atrosepticum (strain SCRI 1043 / ATCC BAA-672)</name>
    <name type="common">Erwinia carotovora subsp. atroseptica</name>
    <dbReference type="NCBI Taxonomy" id="218491"/>
    <lineage>
        <taxon>Bacteria</taxon>
        <taxon>Pseudomonadati</taxon>
        <taxon>Pseudomonadota</taxon>
        <taxon>Gammaproteobacteria</taxon>
        <taxon>Enterobacterales</taxon>
        <taxon>Pectobacteriaceae</taxon>
        <taxon>Pectobacterium</taxon>
    </lineage>
</organism>
<dbReference type="GO" id="GO:0008324">
    <property type="term" value="F:monoatomic cation transmembrane transporter activity"/>
    <property type="evidence" value="ECO:0007669"/>
    <property type="project" value="InterPro"/>
</dbReference>
<dbReference type="KEGG" id="eca:ECA3035"/>